<name>A0A843UI01_COLES</name>
<keyword evidence="2" id="KW-1185">Reference proteome</keyword>
<reference evidence="1" key="1">
    <citation type="submission" date="2017-07" db="EMBL/GenBank/DDBJ databases">
        <title>Taro Niue Genome Assembly and Annotation.</title>
        <authorList>
            <person name="Atibalentja N."/>
            <person name="Keating K."/>
            <person name="Fields C.J."/>
        </authorList>
    </citation>
    <scope>NUCLEOTIDE SEQUENCE</scope>
    <source>
        <strain evidence="1">Niue_2</strain>
        <tissue evidence="1">Leaf</tissue>
    </source>
</reference>
<accession>A0A843UI01</accession>
<protein>
    <submittedName>
        <fullName evidence="1">Uncharacterized protein</fullName>
    </submittedName>
</protein>
<proteinExistence type="predicted"/>
<comment type="caution">
    <text evidence="1">The sequence shown here is derived from an EMBL/GenBank/DDBJ whole genome shotgun (WGS) entry which is preliminary data.</text>
</comment>
<sequence>MIRPKLYKKKSCKGSVDTRSGQVVSTRDQVVSTLETASKKPLTNMGQCVDTSIGGVDTRSASQHFLGQTGGVCRHSHWGSVSTRDGTVSTLEGFPEHFLGCFGTAGRH</sequence>
<evidence type="ECO:0000313" key="1">
    <source>
        <dbReference type="EMBL" id="MQL81510.1"/>
    </source>
</evidence>
<gene>
    <name evidence="1" type="ORF">Taro_013972</name>
</gene>
<dbReference type="AlphaFoldDB" id="A0A843UI01"/>
<organism evidence="1 2">
    <name type="scientific">Colocasia esculenta</name>
    <name type="common">Wild taro</name>
    <name type="synonym">Arum esculentum</name>
    <dbReference type="NCBI Taxonomy" id="4460"/>
    <lineage>
        <taxon>Eukaryota</taxon>
        <taxon>Viridiplantae</taxon>
        <taxon>Streptophyta</taxon>
        <taxon>Embryophyta</taxon>
        <taxon>Tracheophyta</taxon>
        <taxon>Spermatophyta</taxon>
        <taxon>Magnoliopsida</taxon>
        <taxon>Liliopsida</taxon>
        <taxon>Araceae</taxon>
        <taxon>Aroideae</taxon>
        <taxon>Colocasieae</taxon>
        <taxon>Colocasia</taxon>
    </lineage>
</organism>
<dbReference type="Proteomes" id="UP000652761">
    <property type="component" value="Unassembled WGS sequence"/>
</dbReference>
<evidence type="ECO:0000313" key="2">
    <source>
        <dbReference type="Proteomes" id="UP000652761"/>
    </source>
</evidence>
<dbReference type="EMBL" id="NMUH01000571">
    <property type="protein sequence ID" value="MQL81510.1"/>
    <property type="molecule type" value="Genomic_DNA"/>
</dbReference>